<dbReference type="GO" id="GO:0005506">
    <property type="term" value="F:iron ion binding"/>
    <property type="evidence" value="ECO:0007669"/>
    <property type="project" value="InterPro"/>
</dbReference>
<evidence type="ECO:0000256" key="6">
    <source>
        <dbReference type="ARBA" id="ARBA00023004"/>
    </source>
</evidence>
<evidence type="ECO:0000313" key="9">
    <source>
        <dbReference type="Proteomes" id="UP000572817"/>
    </source>
</evidence>
<dbReference type="CDD" id="cd11041">
    <property type="entry name" value="CYP503A1-like"/>
    <property type="match status" value="1"/>
</dbReference>
<sequence length="418" mass="47399">MIDEIRDDDRLSFLKSSQTVYGSEVFRANPEYHKVFLAVIKQSMTQSLSAITAEMAKDANSVIKQLLPSDSKDWAPICFAPLAPVMAARLSAKAFVGEPLCHNKEWLDISVMYTVNAMQAVQRIRHWPPFLRPIVQYLLPEFKVIRGQIKAARKIIEPEIAERKKKIREANKSRKAVPRSSDALEWMGVQAGEKPMDKVLMQLLTGLVSIHTTSGTTLGLMYDIVSHPEYIDSLRKEAIEVLQEEGGWTKTALYKMKLMDSCLKESQRRHPMSAIFMNREAMQPVTLSDGTCLPTGAMIGVPTWPMSASGSSFYSDPDKIDGHRFLHLREDNDMKWQFITTSTEHFGFGHGKQAFPGRFFASNEIKVIVAHLLLMFDWRFAKGDEPKSLSLMDSEFVPDITQKIWVKPRVPEIDISSF</sequence>
<accession>A0A8H4IVD6</accession>
<dbReference type="AlphaFoldDB" id="A0A8H4IVD6"/>
<evidence type="ECO:0000256" key="1">
    <source>
        <dbReference type="ARBA" id="ARBA00001971"/>
    </source>
</evidence>
<comment type="caution">
    <text evidence="8">The sequence shown here is derived from an EMBL/GenBank/DDBJ whole genome shotgun (WGS) entry which is preliminary data.</text>
</comment>
<dbReference type="GO" id="GO:0004497">
    <property type="term" value="F:monooxygenase activity"/>
    <property type="evidence" value="ECO:0007669"/>
    <property type="project" value="UniProtKB-KW"/>
</dbReference>
<dbReference type="InterPro" id="IPR002403">
    <property type="entry name" value="Cyt_P450_E_grp-IV"/>
</dbReference>
<evidence type="ECO:0000256" key="5">
    <source>
        <dbReference type="ARBA" id="ARBA00023002"/>
    </source>
</evidence>
<dbReference type="PRINTS" id="PR00465">
    <property type="entry name" value="EP450IV"/>
</dbReference>
<keyword evidence="7" id="KW-0503">Monooxygenase</keyword>
<dbReference type="GO" id="GO:0020037">
    <property type="term" value="F:heme binding"/>
    <property type="evidence" value="ECO:0007669"/>
    <property type="project" value="InterPro"/>
</dbReference>
<keyword evidence="6" id="KW-0408">Iron</keyword>
<dbReference type="GO" id="GO:0016705">
    <property type="term" value="F:oxidoreductase activity, acting on paired donors, with incorporation or reduction of molecular oxygen"/>
    <property type="evidence" value="ECO:0007669"/>
    <property type="project" value="InterPro"/>
</dbReference>
<dbReference type="PANTHER" id="PTHR46206">
    <property type="entry name" value="CYTOCHROME P450"/>
    <property type="match status" value="1"/>
</dbReference>
<dbReference type="InterPro" id="IPR036396">
    <property type="entry name" value="Cyt_P450_sf"/>
</dbReference>
<evidence type="ECO:0000256" key="2">
    <source>
        <dbReference type="ARBA" id="ARBA00010617"/>
    </source>
</evidence>
<reference evidence="8" key="1">
    <citation type="submission" date="2020-04" db="EMBL/GenBank/DDBJ databases">
        <title>Genome Assembly and Annotation of Botryosphaeria dothidea sdau 11-99, a Latent Pathogen of Apple Fruit Ring Rot in China.</title>
        <authorList>
            <person name="Yu C."/>
            <person name="Diao Y."/>
            <person name="Lu Q."/>
            <person name="Zhao J."/>
            <person name="Cui S."/>
            <person name="Peng C."/>
            <person name="He B."/>
            <person name="Liu H."/>
        </authorList>
    </citation>
    <scope>NUCLEOTIDE SEQUENCE [LARGE SCALE GENOMIC DNA]</scope>
    <source>
        <strain evidence="8">Sdau11-99</strain>
    </source>
</reference>
<name>A0A8H4IVD6_9PEZI</name>
<evidence type="ECO:0000256" key="7">
    <source>
        <dbReference type="ARBA" id="ARBA00023033"/>
    </source>
</evidence>
<comment type="cofactor">
    <cofactor evidence="1">
        <name>heme</name>
        <dbReference type="ChEBI" id="CHEBI:30413"/>
    </cofactor>
</comment>
<dbReference type="PANTHER" id="PTHR46206:SF2">
    <property type="entry name" value="CYTOCHROME P450 MONOOXYGENASE AUSG-RELATED"/>
    <property type="match status" value="1"/>
</dbReference>
<evidence type="ECO:0000256" key="4">
    <source>
        <dbReference type="ARBA" id="ARBA00022723"/>
    </source>
</evidence>
<dbReference type="OrthoDB" id="1844152at2759"/>
<keyword evidence="5" id="KW-0560">Oxidoreductase</keyword>
<dbReference type="InterPro" id="IPR001128">
    <property type="entry name" value="Cyt_P450"/>
</dbReference>
<dbReference type="EMBL" id="WWBZ02000022">
    <property type="protein sequence ID" value="KAF4307844.1"/>
    <property type="molecule type" value="Genomic_DNA"/>
</dbReference>
<evidence type="ECO:0000313" key="8">
    <source>
        <dbReference type="EMBL" id="KAF4307844.1"/>
    </source>
</evidence>
<keyword evidence="4" id="KW-0479">Metal-binding</keyword>
<dbReference type="Pfam" id="PF00067">
    <property type="entry name" value="p450"/>
    <property type="match status" value="1"/>
</dbReference>
<dbReference type="Gene3D" id="1.10.630.10">
    <property type="entry name" value="Cytochrome P450"/>
    <property type="match status" value="1"/>
</dbReference>
<organism evidence="8 9">
    <name type="scientific">Botryosphaeria dothidea</name>
    <dbReference type="NCBI Taxonomy" id="55169"/>
    <lineage>
        <taxon>Eukaryota</taxon>
        <taxon>Fungi</taxon>
        <taxon>Dikarya</taxon>
        <taxon>Ascomycota</taxon>
        <taxon>Pezizomycotina</taxon>
        <taxon>Dothideomycetes</taxon>
        <taxon>Dothideomycetes incertae sedis</taxon>
        <taxon>Botryosphaeriales</taxon>
        <taxon>Botryosphaeriaceae</taxon>
        <taxon>Botryosphaeria</taxon>
    </lineage>
</organism>
<dbReference type="SUPFAM" id="SSF48264">
    <property type="entry name" value="Cytochrome P450"/>
    <property type="match status" value="1"/>
</dbReference>
<gene>
    <name evidence="8" type="ORF">GTA08_BOTSDO04035</name>
</gene>
<keyword evidence="3" id="KW-0349">Heme</keyword>
<protein>
    <submittedName>
        <fullName evidence="8">Cytochrome p450 protein</fullName>
    </submittedName>
</protein>
<keyword evidence="9" id="KW-1185">Reference proteome</keyword>
<evidence type="ECO:0000256" key="3">
    <source>
        <dbReference type="ARBA" id="ARBA00022617"/>
    </source>
</evidence>
<comment type="similarity">
    <text evidence="2">Belongs to the cytochrome P450 family.</text>
</comment>
<dbReference type="Proteomes" id="UP000572817">
    <property type="component" value="Unassembled WGS sequence"/>
</dbReference>
<proteinExistence type="inferred from homology"/>